<reference evidence="3" key="1">
    <citation type="submission" date="2023-07" db="EMBL/GenBank/DDBJ databases">
        <title>Murine gut Bacillus species.</title>
        <authorList>
            <person name="Gutman E."/>
            <person name="Hashuel R."/>
            <person name="Litvak Y."/>
        </authorList>
    </citation>
    <scope>NUCLEOTIDE SEQUENCE</scope>
    <source>
        <strain evidence="3">RU283</strain>
    </source>
</reference>
<dbReference type="AlphaFoldDB" id="A0AA90P2Q8"/>
<dbReference type="RefSeq" id="WP_305160840.1">
    <property type="nucleotide sequence ID" value="NZ_JAUUTP010000014.1"/>
</dbReference>
<proteinExistence type="predicted"/>
<evidence type="ECO:0000259" key="2">
    <source>
        <dbReference type="Pfam" id="PF17853"/>
    </source>
</evidence>
<accession>A0AA90P2Q8</accession>
<organism evidence="3 4">
    <name type="scientific">Peribacillus simplex</name>
    <dbReference type="NCBI Taxonomy" id="1478"/>
    <lineage>
        <taxon>Bacteria</taxon>
        <taxon>Bacillati</taxon>
        <taxon>Bacillota</taxon>
        <taxon>Bacilli</taxon>
        <taxon>Bacillales</taxon>
        <taxon>Bacillaceae</taxon>
        <taxon>Peribacillus</taxon>
    </lineage>
</organism>
<comment type="caution">
    <text evidence="3">The sequence shown here is derived from an EMBL/GenBank/DDBJ whole genome shotgun (WGS) entry which is preliminary data.</text>
</comment>
<evidence type="ECO:0000256" key="1">
    <source>
        <dbReference type="SAM" id="MobiDB-lite"/>
    </source>
</evidence>
<feature type="compositionally biased region" description="Pro residues" evidence="1">
    <location>
        <begin position="278"/>
        <end position="287"/>
    </location>
</feature>
<dbReference type="Proteomes" id="UP001178277">
    <property type="component" value="Unassembled WGS sequence"/>
</dbReference>
<dbReference type="InterPro" id="IPR041522">
    <property type="entry name" value="CdaR_GGDEF"/>
</dbReference>
<gene>
    <name evidence="3" type="ORF">Q8G35_14370</name>
</gene>
<evidence type="ECO:0000313" key="3">
    <source>
        <dbReference type="EMBL" id="MDP1419588.1"/>
    </source>
</evidence>
<sequence>MAYCVKILVNDLMEKEKIETWLAHPFFEKLMLRDDLETFCNDEIIIIIMEINTPFDWLKVRRLLKKHSNLLLFPLIDASMLQTAPIAIELQLPSLFIKPISKHLFYRNIKKVLDSSIRNMVTFEQEEDYPIDELFLQSILREEVALEQMKTLLIKGMIPNVVYFIQGLVLSPKREENEGWQASSVIQRKLMKAFATIEHDVYFLPFRKHLVFTLKIPKGISAPCYWEEGEKTIVELLDHLKHQYGIQLYIGVGSIHRELSGLKKSYQEARTARRSPPRHPIIPTPFR</sequence>
<feature type="region of interest" description="Disordered" evidence="1">
    <location>
        <begin position="267"/>
        <end position="287"/>
    </location>
</feature>
<evidence type="ECO:0000313" key="4">
    <source>
        <dbReference type="Proteomes" id="UP001178277"/>
    </source>
</evidence>
<dbReference type="Pfam" id="PF17853">
    <property type="entry name" value="GGDEF_2"/>
    <property type="match status" value="1"/>
</dbReference>
<protein>
    <recommendedName>
        <fullName evidence="2">CdaR GGDEF-like domain-containing protein</fullName>
    </recommendedName>
</protein>
<name>A0AA90P2Q8_9BACI</name>
<dbReference type="EMBL" id="JAUUTP010000014">
    <property type="protein sequence ID" value="MDP1419588.1"/>
    <property type="molecule type" value="Genomic_DNA"/>
</dbReference>
<feature type="domain" description="CdaR GGDEF-like" evidence="2">
    <location>
        <begin position="179"/>
        <end position="274"/>
    </location>
</feature>